<gene>
    <name evidence="10" type="ORF">SeLEV6574_g08079</name>
</gene>
<dbReference type="InterPro" id="IPR001584">
    <property type="entry name" value="Integrase_cat-core"/>
</dbReference>
<dbReference type="VEuPathDB" id="FungiDB:SeMB42_g06730"/>
<keyword evidence="2" id="KW-0645">Protease</keyword>
<dbReference type="Proteomes" id="UP000320475">
    <property type="component" value="Unassembled WGS sequence"/>
</dbReference>
<dbReference type="InterPro" id="IPR054722">
    <property type="entry name" value="PolX-like_BBD"/>
</dbReference>
<dbReference type="SUPFAM" id="SSF56672">
    <property type="entry name" value="DNA/RNA polymerases"/>
    <property type="match status" value="1"/>
</dbReference>
<keyword evidence="10" id="KW-0239">DNA-directed DNA polymerase</keyword>
<dbReference type="InterPro" id="IPR043502">
    <property type="entry name" value="DNA/RNA_pol_sf"/>
</dbReference>
<dbReference type="GO" id="GO:0003676">
    <property type="term" value="F:nucleic acid binding"/>
    <property type="evidence" value="ECO:0007669"/>
    <property type="project" value="InterPro"/>
</dbReference>
<evidence type="ECO:0000256" key="6">
    <source>
        <dbReference type="ARBA" id="ARBA00048173"/>
    </source>
</evidence>
<evidence type="ECO:0000256" key="1">
    <source>
        <dbReference type="ARBA" id="ARBA00022578"/>
    </source>
</evidence>
<evidence type="ECO:0000256" key="4">
    <source>
        <dbReference type="ARBA" id="ARBA00022750"/>
    </source>
</evidence>
<evidence type="ECO:0000256" key="5">
    <source>
        <dbReference type="ARBA" id="ARBA00022801"/>
    </source>
</evidence>
<dbReference type="CDD" id="cd09272">
    <property type="entry name" value="RNase_HI_RT_Ty1"/>
    <property type="match status" value="1"/>
</dbReference>
<evidence type="ECO:0000256" key="2">
    <source>
        <dbReference type="ARBA" id="ARBA00022670"/>
    </source>
</evidence>
<evidence type="ECO:0000259" key="9">
    <source>
        <dbReference type="PROSITE" id="PS50994"/>
    </source>
</evidence>
<evidence type="ECO:0000313" key="11">
    <source>
        <dbReference type="Proteomes" id="UP000320475"/>
    </source>
</evidence>
<dbReference type="InterPro" id="IPR036397">
    <property type="entry name" value="RNaseH_sf"/>
</dbReference>
<evidence type="ECO:0000256" key="7">
    <source>
        <dbReference type="ARBA" id="ARBA00049244"/>
    </source>
</evidence>
<accession>A0A507C942</accession>
<dbReference type="Gene3D" id="3.30.420.10">
    <property type="entry name" value="Ribonuclease H-like superfamily/Ribonuclease H"/>
    <property type="match status" value="1"/>
</dbReference>
<dbReference type="Pfam" id="PF00665">
    <property type="entry name" value="rve"/>
    <property type="match status" value="1"/>
</dbReference>
<dbReference type="SUPFAM" id="SSF53098">
    <property type="entry name" value="Ribonuclease H-like"/>
    <property type="match status" value="1"/>
</dbReference>
<keyword evidence="10" id="KW-0548">Nucleotidyltransferase</keyword>
<feature type="compositionally biased region" description="Basic and acidic residues" evidence="8">
    <location>
        <begin position="774"/>
        <end position="784"/>
    </location>
</feature>
<evidence type="ECO:0000313" key="10">
    <source>
        <dbReference type="EMBL" id="TPX36112.1"/>
    </source>
</evidence>
<proteinExistence type="predicted"/>
<dbReference type="GO" id="GO:0005634">
    <property type="term" value="C:nucleus"/>
    <property type="evidence" value="ECO:0007669"/>
    <property type="project" value="UniProtKB-ARBA"/>
</dbReference>
<dbReference type="OrthoDB" id="4501190at2759"/>
<feature type="region of interest" description="Disordered" evidence="8">
    <location>
        <begin position="225"/>
        <end position="250"/>
    </location>
</feature>
<dbReference type="Pfam" id="PF14223">
    <property type="entry name" value="Retrotran_gag_2"/>
    <property type="match status" value="1"/>
</dbReference>
<dbReference type="EMBL" id="QEAM01000708">
    <property type="protein sequence ID" value="TPX36112.1"/>
    <property type="molecule type" value="Genomic_DNA"/>
</dbReference>
<dbReference type="InterPro" id="IPR012337">
    <property type="entry name" value="RNaseH-like_sf"/>
</dbReference>
<name>A0A507C942_9FUNG</name>
<dbReference type="GO" id="GO:0046872">
    <property type="term" value="F:metal ion binding"/>
    <property type="evidence" value="ECO:0007669"/>
    <property type="project" value="UniProtKB-KW"/>
</dbReference>
<protein>
    <submittedName>
        <fullName evidence="10">DNA-directed DNA polymerase</fullName>
    </submittedName>
</protein>
<dbReference type="PANTHER" id="PTHR42648:SF28">
    <property type="entry name" value="TRANSPOSON-ENCODED PROTEIN WITH RIBONUCLEASE H-LIKE AND RETROVIRUS ZINC FINGER-LIKE DOMAINS"/>
    <property type="match status" value="1"/>
</dbReference>
<dbReference type="Pfam" id="PF22936">
    <property type="entry name" value="Pol_BBD"/>
    <property type="match status" value="1"/>
</dbReference>
<keyword evidence="5" id="KW-0378">Hydrolase</keyword>
<dbReference type="GO" id="GO:0004190">
    <property type="term" value="F:aspartic-type endopeptidase activity"/>
    <property type="evidence" value="ECO:0007669"/>
    <property type="project" value="UniProtKB-KW"/>
</dbReference>
<dbReference type="GO" id="GO:0032196">
    <property type="term" value="P:transposition"/>
    <property type="evidence" value="ECO:0007669"/>
    <property type="project" value="UniProtKB-KW"/>
</dbReference>
<feature type="compositionally biased region" description="Low complexity" evidence="8">
    <location>
        <begin position="815"/>
        <end position="824"/>
    </location>
</feature>
<dbReference type="InterPro" id="IPR039537">
    <property type="entry name" value="Retrotran_Ty1/copia-like"/>
</dbReference>
<keyword evidence="3" id="KW-0479">Metal-binding</keyword>
<dbReference type="PROSITE" id="PS50994">
    <property type="entry name" value="INTEGRASE"/>
    <property type="match status" value="1"/>
</dbReference>
<keyword evidence="10" id="KW-0808">Transferase</keyword>
<dbReference type="InterPro" id="IPR013103">
    <property type="entry name" value="RVT_2"/>
</dbReference>
<dbReference type="GO" id="GO:0003887">
    <property type="term" value="F:DNA-directed DNA polymerase activity"/>
    <property type="evidence" value="ECO:0007669"/>
    <property type="project" value="UniProtKB-KW"/>
</dbReference>
<evidence type="ECO:0000256" key="3">
    <source>
        <dbReference type="ARBA" id="ARBA00022723"/>
    </source>
</evidence>
<dbReference type="GO" id="GO:0015074">
    <property type="term" value="P:DNA integration"/>
    <property type="evidence" value="ECO:0007669"/>
    <property type="project" value="InterPro"/>
</dbReference>
<keyword evidence="4" id="KW-0064">Aspartyl protease</keyword>
<reference evidence="10 11" key="1">
    <citation type="journal article" date="2019" name="Sci. Rep.">
        <title>Comparative genomics of chytrid fungi reveal insights into the obligate biotrophic and pathogenic lifestyle of Synchytrium endobioticum.</title>
        <authorList>
            <person name="van de Vossenberg B.T.L.H."/>
            <person name="Warris S."/>
            <person name="Nguyen H.D.T."/>
            <person name="van Gent-Pelzer M.P.E."/>
            <person name="Joly D.L."/>
            <person name="van de Geest H.C."/>
            <person name="Bonants P.J.M."/>
            <person name="Smith D.S."/>
            <person name="Levesque C.A."/>
            <person name="van der Lee T.A.J."/>
        </authorList>
    </citation>
    <scope>NUCLEOTIDE SEQUENCE [LARGE SCALE GENOMIC DNA]</scope>
    <source>
        <strain evidence="10 11">LEV6574</strain>
    </source>
</reference>
<evidence type="ECO:0000256" key="8">
    <source>
        <dbReference type="SAM" id="MobiDB-lite"/>
    </source>
</evidence>
<sequence length="1434" mass="161214">MPDEPDLSKKSGSSSVTTTAALTITAVKWTGADRLKEFDGNPESYKKWRMAVTDIARINGVTALISSKPRNADFTTETWTRLDDIFMGILYMSLSDEVRLAIDGDGYTTTRAFIDAMDKQYQSTTTSTKYSLLMDLLTIRGSGKSVSEVWNEFKALKSKLLALSFKMDDLWLLVLLKAFGEEYEIIRQMITASEKTITCDEAITKLFSRESELKSTKKETEIALRAEHYRQPHPPKQTTPPKQHDPSIPLEAQNKSNLHCVNCGGTNHRINKCYHNGGGGVNSSNKPKNFISNNLEERRAKEEATVAVSETDPHIIIKEFYMAANPKSTTSNRDAASWIIDSGCSNTSTFDRSKFITFRPYNGNIIVGDGRKITIQGIGTVMLTTMIYGQITQIAINDAHYIPDLTRNLISYGQLTRLGYHTIDQPDSNIWNICNPENHVKLQATRTPNNLYEITTPKITSNIAEWVIWVALDVYLEVCHLTKMTRPPANKEPAPLPNDIRDIICSDVWGPFPVASKAGSKYFVSFIDAKSRYSWVYFLTTKDQVLEKLIELNNSFKNLYGTGLKTLRSDNGGEYISKAFRKYTTKEGINHQTTVPYNPSQNGIAERFNRTVIQIGRALKYESGLPDFLWPEIISHANRLRNYNKTSIINSTPYEAYYNKPPEIRNIHVFGSLVTIVKEPHERNNKLGVTGKQGVYMGQTEGIKGFLVWLPTVEKLVYCTKFQIDESRLYKDINWTHPSKSPPLSQYNFIYHDDDNDEISHPTVDTSNDVPLLADHESDVESDKQSVATTDEEKGEFFTPSPSKPLGILTDNVRPTSPESDTPTSPTPTAPNSRTYNKYGYAPTKAGEDFIPEIIPKTSATERAAKVKAIRAEKEARVTFEALQLYGEIGITYETMHMELPSTYKQAASNPNWRQAMQKEMDSFGKHKVFSLVERSKDMKLLGGRWVFATKQAPDNSTVFKARYVAKGYRQRPGLDFIQTYAPTTISTSLRIVLSIIASNNLPCHQLDVSTAFLHGHLDVDLYMKQPEGFVDKEYPNHVVKLNRSIYGLKQSSRLWNAQVNKTFLDIGLKPTISDPTIYTMGDGPNITFVVLYVDDILVASKNINTINSIKTALRKEYDIKDLGNLDTFIGIQMTRDLQHKTISLKQSKYIQEVIDRFELSAEYATLSPEPTPLHFWKDRDTKELLSDTAKRLYQALIGALLWIATNTRPDISAVVGLAAQSVSKPTTYNWESATNIVRYLKGTIKDRLVLGGADTNALMAYVDASWEGTHSQNVKSCSRHGTILMYGNSCIGWWSRVQSVAAQSSAESEYIALCEAAKEIMALRTFLSEIGCEQTEPTIVMEDNQACIQMVNNGTITRSTRHIAIRERLVIQQVMETKSIELKKIHTSVNAADLMTKPLGRVKINQFKHIINIITPSGGVAIDHLDLFGSVVE</sequence>
<dbReference type="Pfam" id="PF07727">
    <property type="entry name" value="RVT_2"/>
    <property type="match status" value="1"/>
</dbReference>
<feature type="region of interest" description="Disordered" evidence="8">
    <location>
        <begin position="756"/>
        <end position="839"/>
    </location>
</feature>
<dbReference type="PANTHER" id="PTHR42648">
    <property type="entry name" value="TRANSPOSASE, PUTATIVE-RELATED"/>
    <property type="match status" value="1"/>
</dbReference>
<keyword evidence="1" id="KW-0815">Transposition</keyword>
<feature type="domain" description="Integrase catalytic" evidence="9">
    <location>
        <begin position="491"/>
        <end position="661"/>
    </location>
</feature>
<comment type="caution">
    <text evidence="10">The sequence shown here is derived from an EMBL/GenBank/DDBJ whole genome shotgun (WGS) entry which is preliminary data.</text>
</comment>
<dbReference type="GO" id="GO:0006508">
    <property type="term" value="P:proteolysis"/>
    <property type="evidence" value="ECO:0007669"/>
    <property type="project" value="UniProtKB-KW"/>
</dbReference>
<organism evidence="10 11">
    <name type="scientific">Synchytrium endobioticum</name>
    <dbReference type="NCBI Taxonomy" id="286115"/>
    <lineage>
        <taxon>Eukaryota</taxon>
        <taxon>Fungi</taxon>
        <taxon>Fungi incertae sedis</taxon>
        <taxon>Chytridiomycota</taxon>
        <taxon>Chytridiomycota incertae sedis</taxon>
        <taxon>Chytridiomycetes</taxon>
        <taxon>Synchytriales</taxon>
        <taxon>Synchytriaceae</taxon>
        <taxon>Synchytrium</taxon>
    </lineage>
</organism>
<dbReference type="GO" id="GO:0003964">
    <property type="term" value="F:RNA-directed DNA polymerase activity"/>
    <property type="evidence" value="ECO:0007669"/>
    <property type="project" value="UniProtKB-EC"/>
</dbReference>
<comment type="catalytic activity">
    <reaction evidence="6">
        <text>DNA(n) + a 2'-deoxyribonucleoside 5'-triphosphate = DNA(n+1) + diphosphate</text>
        <dbReference type="Rhea" id="RHEA:22508"/>
        <dbReference type="Rhea" id="RHEA-COMP:17339"/>
        <dbReference type="Rhea" id="RHEA-COMP:17340"/>
        <dbReference type="ChEBI" id="CHEBI:33019"/>
        <dbReference type="ChEBI" id="CHEBI:61560"/>
        <dbReference type="ChEBI" id="CHEBI:173112"/>
        <dbReference type="EC" id="2.7.7.49"/>
    </reaction>
</comment>
<comment type="catalytic activity">
    <reaction evidence="7">
        <text>DNA(n) + a 2'-deoxyribonucleoside 5'-triphosphate = DNA(n+1) + diphosphate</text>
        <dbReference type="Rhea" id="RHEA:22508"/>
        <dbReference type="Rhea" id="RHEA-COMP:17339"/>
        <dbReference type="Rhea" id="RHEA-COMP:17340"/>
        <dbReference type="ChEBI" id="CHEBI:33019"/>
        <dbReference type="ChEBI" id="CHEBI:61560"/>
        <dbReference type="ChEBI" id="CHEBI:173112"/>
        <dbReference type="EC" id="2.7.7.7"/>
    </reaction>
</comment>